<dbReference type="PANTHER" id="PTHR10362">
    <property type="entry name" value="HISTIDINE AMMONIA-LYASE"/>
    <property type="match status" value="1"/>
</dbReference>
<comment type="PTM">
    <text evidence="6">Contains an active site 4-methylidene-imidazol-5-one (MIO), which is formed autocatalytically by cyclization and dehydration of residues Ala-Ser-Gly.</text>
</comment>
<feature type="cross-link" description="5-imidazolinone (Ala-Gly)" evidence="6">
    <location>
        <begin position="148"/>
        <end position="150"/>
    </location>
</feature>
<dbReference type="EMBL" id="CP001337">
    <property type="protein sequence ID" value="ACL24559.1"/>
    <property type="molecule type" value="Genomic_DNA"/>
</dbReference>
<evidence type="ECO:0000256" key="4">
    <source>
        <dbReference type="ARBA" id="ARBA00023239"/>
    </source>
</evidence>
<dbReference type="InterPro" id="IPR001106">
    <property type="entry name" value="Aromatic_Lyase"/>
</dbReference>
<evidence type="ECO:0000256" key="8">
    <source>
        <dbReference type="RuleBase" id="RU004479"/>
    </source>
</evidence>
<dbReference type="PROSITE" id="PS00488">
    <property type="entry name" value="PAL_HISTIDASE"/>
    <property type="match status" value="1"/>
</dbReference>
<evidence type="ECO:0000256" key="7">
    <source>
        <dbReference type="RuleBase" id="RU003954"/>
    </source>
</evidence>
<dbReference type="InterPro" id="IPR008948">
    <property type="entry name" value="L-Aspartase-like"/>
</dbReference>
<dbReference type="KEGG" id="cag:Cagg_1658"/>
<comment type="subcellular location">
    <subcellularLocation>
        <location evidence="6 9">Cytoplasm</location>
    </subcellularLocation>
</comment>
<dbReference type="CDD" id="cd00332">
    <property type="entry name" value="PAL-HAL"/>
    <property type="match status" value="1"/>
</dbReference>
<dbReference type="HAMAP" id="MF_00229">
    <property type="entry name" value="His_ammonia_lyase"/>
    <property type="match status" value="1"/>
</dbReference>
<comment type="catalytic activity">
    <reaction evidence="5 6 8">
        <text>L-histidine = trans-urocanate + NH4(+)</text>
        <dbReference type="Rhea" id="RHEA:21232"/>
        <dbReference type="ChEBI" id="CHEBI:17771"/>
        <dbReference type="ChEBI" id="CHEBI:28938"/>
        <dbReference type="ChEBI" id="CHEBI:57595"/>
        <dbReference type="EC" id="4.3.1.3"/>
    </reaction>
</comment>
<keyword evidence="11" id="KW-1185">Reference proteome</keyword>
<evidence type="ECO:0000256" key="1">
    <source>
        <dbReference type="ARBA" id="ARBA00005113"/>
    </source>
</evidence>
<dbReference type="RefSeq" id="WP_015940418.1">
    <property type="nucleotide sequence ID" value="NC_011831.1"/>
</dbReference>
<gene>
    <name evidence="6" type="primary">hutH</name>
    <name evidence="10" type="ordered locus">Cagg_1658</name>
</gene>
<dbReference type="Pfam" id="PF00221">
    <property type="entry name" value="Lyase_aromatic"/>
    <property type="match status" value="1"/>
</dbReference>
<evidence type="ECO:0000256" key="5">
    <source>
        <dbReference type="ARBA" id="ARBA00049269"/>
    </source>
</evidence>
<keyword evidence="6" id="KW-0963">Cytoplasm</keyword>
<proteinExistence type="inferred from homology"/>
<accession>B8GA44</accession>
<sequence length="526" mass="56138">MSGDEVLLDGASLTIEQVLAVAYGQPGNPAVRLTPVARERVTRAAQAIQDLLARGVVAYGITTGFGAFKDRVIASEQVEQLQYNILVSHAVGVGPVFDLPTTRAIMLIRANTLARGHSGVRLETLERLIDMLNYGIHPRIPSKGSLGASGDLAPLAHMALPMLGLGEVEWHGEVMPATVVLQRLGWQPLHLAAKEGLALTNGTAVMCALGVLETARAELLSATADIAGCLSLEALHGTPAAFDPRLHELRPFPRQIECAAHLRDLLAGSEFVRTNDPRHVQDAYTLRCIPQVHGAVRDAIAYARWVFSIELNAVTDNPLIFVDDDGRVEVISGGNFHGEPLAIALDYLGLAVAELGNIAERRLMRLTDEASNTHVLPAFLTHDGGLNSGFMIVQYTAAALATENKVLAHPASVDSIPTSANVEDHVSMGLTAGLKLRSILDNVAQILALELFAAAQGIDFRRQALGAAARLGRGTGPVYELIRQHIPFIAEDTLLHPYIITMSELVAKGKIVAAAQMYGMRAGGGC</sequence>
<dbReference type="SUPFAM" id="SSF48557">
    <property type="entry name" value="L-aspartase-like"/>
    <property type="match status" value="1"/>
</dbReference>
<evidence type="ECO:0000256" key="3">
    <source>
        <dbReference type="ARBA" id="ARBA00022808"/>
    </source>
</evidence>
<dbReference type="FunFam" id="1.10.275.10:FF:000005">
    <property type="entry name" value="Histidine ammonia-lyase"/>
    <property type="match status" value="1"/>
</dbReference>
<dbReference type="NCBIfam" id="NF006871">
    <property type="entry name" value="PRK09367.1"/>
    <property type="match status" value="1"/>
</dbReference>
<dbReference type="eggNOG" id="COG2986">
    <property type="taxonomic scope" value="Bacteria"/>
</dbReference>
<protein>
    <recommendedName>
        <fullName evidence="2 6">Histidine ammonia-lyase</fullName>
        <shortName evidence="6">Histidase</shortName>
        <ecNumber evidence="2 6">4.3.1.3</ecNumber>
    </recommendedName>
</protein>
<dbReference type="UniPathway" id="UPA00379">
    <property type="reaction ID" value="UER00549"/>
</dbReference>
<keyword evidence="3 6" id="KW-0369">Histidine metabolism</keyword>
<evidence type="ECO:0000313" key="10">
    <source>
        <dbReference type="EMBL" id="ACL24559.1"/>
    </source>
</evidence>
<dbReference type="Gene3D" id="1.20.200.10">
    <property type="entry name" value="Fumarase/aspartase (Central domain)"/>
    <property type="match status" value="1"/>
</dbReference>
<dbReference type="Gene3D" id="1.10.275.10">
    <property type="entry name" value="Fumarase/aspartase (N-terminal domain)"/>
    <property type="match status" value="1"/>
</dbReference>
<feature type="modified residue" description="2,3-didehydroalanine (Ser)" evidence="6">
    <location>
        <position position="149"/>
    </location>
</feature>
<dbReference type="GO" id="GO:0005737">
    <property type="term" value="C:cytoplasm"/>
    <property type="evidence" value="ECO:0007669"/>
    <property type="project" value="UniProtKB-SubCell"/>
</dbReference>
<reference evidence="10" key="1">
    <citation type="submission" date="2008-12" db="EMBL/GenBank/DDBJ databases">
        <title>Complete sequence of Chloroflexus aggregans DSM 9485.</title>
        <authorList>
            <consortium name="US DOE Joint Genome Institute"/>
            <person name="Lucas S."/>
            <person name="Copeland A."/>
            <person name="Lapidus A."/>
            <person name="Glavina del Rio T."/>
            <person name="Dalin E."/>
            <person name="Tice H."/>
            <person name="Pitluck S."/>
            <person name="Foster B."/>
            <person name="Larimer F."/>
            <person name="Land M."/>
            <person name="Hauser L."/>
            <person name="Kyrpides N."/>
            <person name="Mikhailova N."/>
            <person name="Bryant D."/>
            <person name="Richardson P."/>
        </authorList>
    </citation>
    <scope>NUCLEOTIDE SEQUENCE</scope>
    <source>
        <strain evidence="10">DSM 9485</strain>
    </source>
</reference>
<dbReference type="EC" id="4.3.1.3" evidence="2 6"/>
<dbReference type="GO" id="GO:0004397">
    <property type="term" value="F:histidine ammonia-lyase activity"/>
    <property type="evidence" value="ECO:0007669"/>
    <property type="project" value="UniProtKB-UniRule"/>
</dbReference>
<dbReference type="GO" id="GO:0019557">
    <property type="term" value="P:L-histidine catabolic process to glutamate and formate"/>
    <property type="evidence" value="ECO:0007669"/>
    <property type="project" value="UniProtKB-UniPathway"/>
</dbReference>
<evidence type="ECO:0000256" key="2">
    <source>
        <dbReference type="ARBA" id="ARBA00012994"/>
    </source>
</evidence>
<dbReference type="STRING" id="326427.Cagg_1658"/>
<dbReference type="FunFam" id="1.20.200.10:FF:000003">
    <property type="entry name" value="Histidine ammonia-lyase"/>
    <property type="match status" value="1"/>
</dbReference>
<comment type="pathway">
    <text evidence="1 6 8">Amino-acid degradation; L-histidine degradation into L-glutamate; N-formimidoyl-L-glutamate from L-histidine: step 1/3.</text>
</comment>
<dbReference type="InterPro" id="IPR024083">
    <property type="entry name" value="Fumarase/histidase_N"/>
</dbReference>
<dbReference type="InterPro" id="IPR005921">
    <property type="entry name" value="HutH"/>
</dbReference>
<evidence type="ECO:0000256" key="6">
    <source>
        <dbReference type="HAMAP-Rule" id="MF_00229"/>
    </source>
</evidence>
<dbReference type="HOGENOM" id="CLU_014801_4_0_0"/>
<organism evidence="10 11">
    <name type="scientific">Chloroflexus aggregans (strain MD-66 / DSM 9485)</name>
    <dbReference type="NCBI Taxonomy" id="326427"/>
    <lineage>
        <taxon>Bacteria</taxon>
        <taxon>Bacillati</taxon>
        <taxon>Chloroflexota</taxon>
        <taxon>Chloroflexia</taxon>
        <taxon>Chloroflexales</taxon>
        <taxon>Chloroflexineae</taxon>
        <taxon>Chloroflexaceae</taxon>
        <taxon>Chloroflexus</taxon>
    </lineage>
</organism>
<dbReference type="InterPro" id="IPR022313">
    <property type="entry name" value="Phe/His_NH3-lyase_AS"/>
</dbReference>
<comment type="similarity">
    <text evidence="6 7">Belongs to the PAL/histidase family.</text>
</comment>
<dbReference type="Proteomes" id="UP000002508">
    <property type="component" value="Chromosome"/>
</dbReference>
<dbReference type="AlphaFoldDB" id="B8GA44"/>
<dbReference type="GO" id="GO:0019556">
    <property type="term" value="P:L-histidine catabolic process to glutamate and formamide"/>
    <property type="evidence" value="ECO:0007669"/>
    <property type="project" value="UniProtKB-UniPathway"/>
</dbReference>
<name>B8GA44_CHLAD</name>
<keyword evidence="4 6" id="KW-0456">Lyase</keyword>
<evidence type="ECO:0000313" key="11">
    <source>
        <dbReference type="Proteomes" id="UP000002508"/>
    </source>
</evidence>
<dbReference type="NCBIfam" id="TIGR01225">
    <property type="entry name" value="hutH"/>
    <property type="match status" value="1"/>
</dbReference>
<dbReference type="OrthoDB" id="9806955at2"/>
<evidence type="ECO:0000256" key="9">
    <source>
        <dbReference type="RuleBase" id="RU004480"/>
    </source>
</evidence>